<dbReference type="InterPro" id="IPR036388">
    <property type="entry name" value="WH-like_DNA-bd_sf"/>
</dbReference>
<evidence type="ECO:0000313" key="10">
    <source>
        <dbReference type="EMBL" id="BEP29902.1"/>
    </source>
</evidence>
<dbReference type="GO" id="GO:0003924">
    <property type="term" value="F:GTPase activity"/>
    <property type="evidence" value="ECO:0007669"/>
    <property type="project" value="InterPro"/>
</dbReference>
<dbReference type="Proteomes" id="UP001321786">
    <property type="component" value="Chromosome"/>
</dbReference>
<dbReference type="Pfam" id="PF09107">
    <property type="entry name" value="WHD_3rd_SelB"/>
    <property type="match status" value="1"/>
</dbReference>
<comment type="subcellular location">
    <subcellularLocation>
        <location evidence="1">Cytoplasm</location>
    </subcellularLocation>
</comment>
<evidence type="ECO:0000256" key="7">
    <source>
        <dbReference type="ARBA" id="ARBA00025526"/>
    </source>
</evidence>
<dbReference type="InterPro" id="IPR005225">
    <property type="entry name" value="Small_GTP-bd"/>
</dbReference>
<dbReference type="InterPro" id="IPR009001">
    <property type="entry name" value="Transl_elong_EF1A/Init_IF2_C"/>
</dbReference>
<dbReference type="KEGG" id="hprf:HLPR_22330"/>
<dbReference type="InterPro" id="IPR015191">
    <property type="entry name" value="SelB_WHD4"/>
</dbReference>
<evidence type="ECO:0000256" key="8">
    <source>
        <dbReference type="ARBA" id="ARBA00031615"/>
    </source>
</evidence>
<evidence type="ECO:0000259" key="9">
    <source>
        <dbReference type="PROSITE" id="PS51722"/>
    </source>
</evidence>
<dbReference type="NCBIfam" id="TIGR00231">
    <property type="entry name" value="small_GTP"/>
    <property type="match status" value="1"/>
</dbReference>
<dbReference type="InterPro" id="IPR004161">
    <property type="entry name" value="EFTu-like_2"/>
</dbReference>
<keyword evidence="3" id="KW-0963">Cytoplasm</keyword>
<feature type="domain" description="Tr-type G" evidence="9">
    <location>
        <begin position="5"/>
        <end position="176"/>
    </location>
</feature>
<name>A0AAU9EAU0_9FIRM</name>
<keyword evidence="6" id="KW-0342">GTP-binding</keyword>
<dbReference type="GO" id="GO:0003723">
    <property type="term" value="F:RNA binding"/>
    <property type="evidence" value="ECO:0007669"/>
    <property type="project" value="InterPro"/>
</dbReference>
<dbReference type="Gene3D" id="1.10.10.2770">
    <property type="match status" value="1"/>
</dbReference>
<dbReference type="FunFam" id="3.40.50.300:FF:001064">
    <property type="entry name" value="Selenocysteine-specific translation elongation factor"/>
    <property type="match status" value="1"/>
</dbReference>
<dbReference type="InterPro" id="IPR000795">
    <property type="entry name" value="T_Tr_GTP-bd_dom"/>
</dbReference>
<dbReference type="Pfam" id="PF25461">
    <property type="entry name" value="Beta-barrel_SelB"/>
    <property type="match status" value="1"/>
</dbReference>
<dbReference type="InterPro" id="IPR050055">
    <property type="entry name" value="EF-Tu_GTPase"/>
</dbReference>
<dbReference type="Gene3D" id="2.40.30.10">
    <property type="entry name" value="Translation factors"/>
    <property type="match status" value="1"/>
</dbReference>
<evidence type="ECO:0000313" key="11">
    <source>
        <dbReference type="Proteomes" id="UP001321786"/>
    </source>
</evidence>
<dbReference type="SUPFAM" id="SSF50447">
    <property type="entry name" value="Translation proteins"/>
    <property type="match status" value="1"/>
</dbReference>
<dbReference type="SUPFAM" id="SSF46785">
    <property type="entry name" value="Winged helix' DNA-binding domain"/>
    <property type="match status" value="2"/>
</dbReference>
<dbReference type="GO" id="GO:0005737">
    <property type="term" value="C:cytoplasm"/>
    <property type="evidence" value="ECO:0007669"/>
    <property type="project" value="UniProtKB-SubCell"/>
</dbReference>
<dbReference type="NCBIfam" id="TIGR00475">
    <property type="entry name" value="selB"/>
    <property type="match status" value="1"/>
</dbReference>
<sequence>MSNNTSNIIVGTAGHIDHGKTTLIKRLTGIDTDRLKEEKKRGITIELGFAYFDLPSGKRAGIVDVPGHEKFIKNMLAGASGLDLVLLVISADEGIMPQTEEHLDILNLLGVKKGIVVLTKCDLVEEDWVDMIEEDIKNRLKGTFLEESPILRVSAVNGDGIDELINNIDTLTSQVEERNIKESSRLPIDRVFTMTGFGTIVTGTLVEGTIKEGDFLEVYPEQFETKVRKIQVHSKDVKEAYAGQRVAVNLSNIKKEQIHRGSVLAKKDSLNIAHMLDVKLTILNSSKRDIKNWTRLRLYHGTKEVLCRIVILDKEELKPGEEGFAQLRLEEVTSCKYGDKFVLRLFSPLETIGGGIILDPNASKHKRFNDKLINDLISKNKGNKDEIVEDALIENSMMVPSEELIAKKSGIDIEEVKEIVKNLLEVKKIVRIDEGRYLHSSFIDIKSEEILKMMNVFHGKNPLKSGISKEELRSRLFPDFKGKLFDNIISIFTDKNIIKINGSIVSLSEFEVVFTKDQKRLVEKILNLYDASYTKPPNTSDLLNLLKTNKKELNIINNLIENKDLIKLNDNILISGEVYKEIKEKLIIYLKEHKEISLSEFRDLAETSRKIAVPLIEYLDAENITKRIEDKRILK</sequence>
<dbReference type="CDD" id="cd03696">
    <property type="entry name" value="SelB_II"/>
    <property type="match status" value="1"/>
</dbReference>
<accession>A0AAU9EAU0</accession>
<keyword evidence="5" id="KW-0648">Protein biosynthesis</keyword>
<evidence type="ECO:0000256" key="4">
    <source>
        <dbReference type="ARBA" id="ARBA00022741"/>
    </source>
</evidence>
<dbReference type="RefSeq" id="WP_338535513.1">
    <property type="nucleotide sequence ID" value="NZ_AP028654.1"/>
</dbReference>
<dbReference type="Gene3D" id="1.10.10.10">
    <property type="entry name" value="Winged helix-like DNA-binding domain superfamily/Winged helix DNA-binding domain"/>
    <property type="match status" value="1"/>
</dbReference>
<dbReference type="GO" id="GO:0003746">
    <property type="term" value="F:translation elongation factor activity"/>
    <property type="evidence" value="ECO:0007669"/>
    <property type="project" value="UniProtKB-KW"/>
</dbReference>
<evidence type="ECO:0000256" key="2">
    <source>
        <dbReference type="ARBA" id="ARBA00015953"/>
    </source>
</evidence>
<dbReference type="InterPro" id="IPR031157">
    <property type="entry name" value="G_TR_CS"/>
</dbReference>
<evidence type="ECO:0000256" key="5">
    <source>
        <dbReference type="ARBA" id="ARBA00022917"/>
    </source>
</evidence>
<keyword evidence="11" id="KW-1185">Reference proteome</keyword>
<dbReference type="InterPro" id="IPR009000">
    <property type="entry name" value="Transl_B-barrel_sf"/>
</dbReference>
<dbReference type="Pfam" id="PF00009">
    <property type="entry name" value="GTP_EFTU"/>
    <property type="match status" value="1"/>
</dbReference>
<dbReference type="PANTHER" id="PTHR43721:SF22">
    <property type="entry name" value="ELONGATION FACTOR TU, MITOCHONDRIAL"/>
    <property type="match status" value="1"/>
</dbReference>
<proteinExistence type="predicted"/>
<comment type="function">
    <text evidence="7">Translation factor necessary for the incorporation of selenocysteine into proteins. It probably replaces EF-Tu for the insertion of selenocysteine directed by the UGA codon. SelB binds GTP and GDP.</text>
</comment>
<dbReference type="Pfam" id="PF09106">
    <property type="entry name" value="WHD_2nd_SelB"/>
    <property type="match status" value="1"/>
</dbReference>
<dbReference type="CDD" id="cd04171">
    <property type="entry name" value="SelB"/>
    <property type="match status" value="1"/>
</dbReference>
<evidence type="ECO:0000256" key="6">
    <source>
        <dbReference type="ARBA" id="ARBA00023134"/>
    </source>
</evidence>
<dbReference type="GO" id="GO:0005525">
    <property type="term" value="F:GTP binding"/>
    <property type="evidence" value="ECO:0007669"/>
    <property type="project" value="UniProtKB-KW"/>
</dbReference>
<evidence type="ECO:0000256" key="1">
    <source>
        <dbReference type="ARBA" id="ARBA00004496"/>
    </source>
</evidence>
<dbReference type="InterPro" id="IPR027417">
    <property type="entry name" value="P-loop_NTPase"/>
</dbReference>
<dbReference type="Gene3D" id="3.40.50.300">
    <property type="entry name" value="P-loop containing nucleotide triphosphate hydrolases"/>
    <property type="match status" value="1"/>
</dbReference>
<dbReference type="InterPro" id="IPR057335">
    <property type="entry name" value="Beta-barrel_SelB"/>
</dbReference>
<dbReference type="SUPFAM" id="SSF52540">
    <property type="entry name" value="P-loop containing nucleoside triphosphate hydrolases"/>
    <property type="match status" value="1"/>
</dbReference>
<dbReference type="GO" id="GO:0001514">
    <property type="term" value="P:selenocysteine incorporation"/>
    <property type="evidence" value="ECO:0007669"/>
    <property type="project" value="InterPro"/>
</dbReference>
<dbReference type="PROSITE" id="PS51722">
    <property type="entry name" value="G_TR_2"/>
    <property type="match status" value="1"/>
</dbReference>
<dbReference type="SUPFAM" id="SSF50465">
    <property type="entry name" value="EF-Tu/eEF-1alpha/eIF2-gamma C-terminal domain"/>
    <property type="match status" value="1"/>
</dbReference>
<dbReference type="InterPro" id="IPR036390">
    <property type="entry name" value="WH_DNA-bd_sf"/>
</dbReference>
<protein>
    <recommendedName>
        <fullName evidence="2">Selenocysteine-specific elongation factor</fullName>
    </recommendedName>
    <alternativeName>
        <fullName evidence="8">SelB translation factor</fullName>
    </alternativeName>
</protein>
<gene>
    <name evidence="10" type="primary">selB</name>
    <name evidence="10" type="ORF">HLPR_22330</name>
</gene>
<reference evidence="10 11" key="1">
    <citation type="submission" date="2023-08" db="EMBL/GenBank/DDBJ databases">
        <title>Helicovermis profunda gen. nov., sp. nov., a novel mesophilic, fermentative bacterium within the Bacillota from a deep-sea hydrothermal vent chimney.</title>
        <authorList>
            <person name="Miyazaki U."/>
            <person name="Mizutani D."/>
            <person name="Hashimoto Y."/>
            <person name="Tame A."/>
            <person name="Sawayama S."/>
            <person name="Miyazaki J."/>
            <person name="Takai K."/>
            <person name="Nakagawa S."/>
        </authorList>
    </citation>
    <scope>NUCLEOTIDE SEQUENCE [LARGE SCALE GENOMIC DNA]</scope>
    <source>
        <strain evidence="10 11">S502</strain>
    </source>
</reference>
<organism evidence="10 11">
    <name type="scientific">Helicovermis profundi</name>
    <dbReference type="NCBI Taxonomy" id="3065157"/>
    <lineage>
        <taxon>Bacteria</taxon>
        <taxon>Bacillati</taxon>
        <taxon>Bacillota</taxon>
        <taxon>Clostridia</taxon>
        <taxon>Helicovermis</taxon>
    </lineage>
</organism>
<keyword evidence="10" id="KW-0251">Elongation factor</keyword>
<dbReference type="PROSITE" id="PS00301">
    <property type="entry name" value="G_TR_1"/>
    <property type="match status" value="1"/>
</dbReference>
<dbReference type="InterPro" id="IPR015190">
    <property type="entry name" value="Elong_fac_SelB-wing-hlx_typ-2"/>
</dbReference>
<dbReference type="PRINTS" id="PR00315">
    <property type="entry name" value="ELONGATNFCT"/>
</dbReference>
<dbReference type="PANTHER" id="PTHR43721">
    <property type="entry name" value="ELONGATION FACTOR TU-RELATED"/>
    <property type="match status" value="1"/>
</dbReference>
<dbReference type="CDD" id="cd15491">
    <property type="entry name" value="selB_III"/>
    <property type="match status" value="1"/>
</dbReference>
<dbReference type="AlphaFoldDB" id="A0AAU9EAU0"/>
<dbReference type="EMBL" id="AP028654">
    <property type="protein sequence ID" value="BEP29902.1"/>
    <property type="molecule type" value="Genomic_DNA"/>
</dbReference>
<keyword evidence="4" id="KW-0547">Nucleotide-binding</keyword>
<dbReference type="InterPro" id="IPR004535">
    <property type="entry name" value="Transl_elong_SelB"/>
</dbReference>
<dbReference type="Pfam" id="PF03144">
    <property type="entry name" value="GTP_EFTU_D2"/>
    <property type="match status" value="1"/>
</dbReference>
<evidence type="ECO:0000256" key="3">
    <source>
        <dbReference type="ARBA" id="ARBA00022490"/>
    </source>
</evidence>